<reference evidence="3 4" key="1">
    <citation type="submission" date="2015-11" db="EMBL/GenBank/DDBJ databases">
        <title>Genome sequences of Lysobacter enzymogenes strain C3 and Lysobacter antibioticus ATCC 29479.</title>
        <authorList>
            <person name="Kobayashi D.Y."/>
        </authorList>
    </citation>
    <scope>NUCLEOTIDE SEQUENCE [LARGE SCALE GENOMIC DNA]</scope>
    <source>
        <strain evidence="3 4">C3</strain>
    </source>
</reference>
<feature type="transmembrane region" description="Helical" evidence="2">
    <location>
        <begin position="426"/>
        <end position="446"/>
    </location>
</feature>
<dbReference type="OrthoDB" id="3182597at2"/>
<dbReference type="Gene3D" id="2.20.28.30">
    <property type="entry name" value="RNA polymerase ii, chain L"/>
    <property type="match status" value="1"/>
</dbReference>
<dbReference type="PATRIC" id="fig|69.6.peg.5264"/>
<accession>A0A0S2DQF0</accession>
<evidence type="ECO:0000256" key="1">
    <source>
        <dbReference type="SAM" id="MobiDB-lite"/>
    </source>
</evidence>
<protein>
    <recommendedName>
        <fullName evidence="5">Zinc ribbon domain-containing protein</fullName>
    </recommendedName>
</protein>
<dbReference type="Proteomes" id="UP000061569">
    <property type="component" value="Chromosome"/>
</dbReference>
<keyword evidence="2" id="KW-1133">Transmembrane helix</keyword>
<dbReference type="EMBL" id="CP013140">
    <property type="protein sequence ID" value="ALN60689.1"/>
    <property type="molecule type" value="Genomic_DNA"/>
</dbReference>
<keyword evidence="2" id="KW-0472">Membrane</keyword>
<evidence type="ECO:0000313" key="4">
    <source>
        <dbReference type="Proteomes" id="UP000061569"/>
    </source>
</evidence>
<feature type="region of interest" description="Disordered" evidence="1">
    <location>
        <begin position="99"/>
        <end position="124"/>
    </location>
</feature>
<evidence type="ECO:0008006" key="5">
    <source>
        <dbReference type="Google" id="ProtNLM"/>
    </source>
</evidence>
<gene>
    <name evidence="3" type="ORF">GLE_5348</name>
</gene>
<sequence length="448" mass="48413">MDKATVGKHPCPECGGDLQWNAAKQALACPYCGTVVPLAQAPQGAGDGSAQIVEHDLEQALARLPPESPGANAPAANATGAQDPDLAAIHATIERLARTPGGAPATASSWSVKASSTDGGGFELKGSQNGHALDLLRSMAATPPEQRGYGAQRREVQCQSCHAISVFVDGKVADRCEFCGSPSIIDHESLGDAITPESLLPFKVSDGQVRDAIRKWYGSRWFAPNRLKTAALTDTLKGVYLPYWTFDADVSARWTAEAGHYYYVTESYTENGQRKTREVQKIRWEPASGALQLFFNDELVPGTVGVHADLLQKIGDFPTASDLKPYSPEFVRGWTVERYQVDLRQAAQRGEAQMRARTRDACSAEVPGDTQRNLQVDATLSRRTFKHVLVPVWLVSYTYGSRSYQVLANGYTGALAGERPYSWIKIAFAVAAAAIALLVLVAVFGANR</sequence>
<feature type="compositionally biased region" description="Polar residues" evidence="1">
    <location>
        <begin position="106"/>
        <end position="117"/>
    </location>
</feature>
<keyword evidence="2" id="KW-0812">Transmembrane</keyword>
<evidence type="ECO:0000256" key="2">
    <source>
        <dbReference type="SAM" id="Phobius"/>
    </source>
</evidence>
<dbReference type="STRING" id="69.GLE_5348"/>
<dbReference type="PANTHER" id="PTHR37826">
    <property type="entry name" value="FLOTILLIN BAND_7_5 DOMAIN PROTEIN"/>
    <property type="match status" value="1"/>
</dbReference>
<evidence type="ECO:0000313" key="3">
    <source>
        <dbReference type="EMBL" id="ALN60689.1"/>
    </source>
</evidence>
<organism evidence="3 4">
    <name type="scientific">Lysobacter enzymogenes</name>
    <dbReference type="NCBI Taxonomy" id="69"/>
    <lineage>
        <taxon>Bacteria</taxon>
        <taxon>Pseudomonadati</taxon>
        <taxon>Pseudomonadota</taxon>
        <taxon>Gammaproteobacteria</taxon>
        <taxon>Lysobacterales</taxon>
        <taxon>Lysobacteraceae</taxon>
        <taxon>Lysobacter</taxon>
    </lineage>
</organism>
<dbReference type="KEGG" id="lez:GLE_5348"/>
<dbReference type="PANTHER" id="PTHR37826:SF3">
    <property type="entry name" value="J DOMAIN-CONTAINING PROTEIN"/>
    <property type="match status" value="1"/>
</dbReference>
<dbReference type="AlphaFoldDB" id="A0A0S2DQF0"/>
<proteinExistence type="predicted"/>
<name>A0A0S2DQF0_LYSEN</name>